<evidence type="ECO:0000313" key="1">
    <source>
        <dbReference type="EMBL" id="KKL63667.1"/>
    </source>
</evidence>
<feature type="non-terminal residue" evidence="1">
    <location>
        <position position="1"/>
    </location>
</feature>
<dbReference type="AlphaFoldDB" id="A0A0F9GKE0"/>
<sequence length="338" mass="35659">YWSPRYSSSALVRWGKEKGFMRYSPNTVIVRVYEDGEKECPIRPGCFVVVKGGRTGYKHTAILLDIDGDEIWVVSATTTATASGSTSIQDAFIEDLIIGYSMSAGFNQGPFTISASQDTMKVSIDGSTARSIALGNSASSLTGTAVATDMQSKIRELALTGGLEAANLAFKNATVEFINGRFFVTSGNTGTAYTGSGRSSVRVTAGASNDVSEHLGFLAPIETEATAGTTVSETYVSFQYTVSSGTLLDVNDGTLATGGSDCIAVTDGTNTEYRFVSTAAAGQITMNSALSNTYNANSRVQVLRLQDPRALPATKLNDIDSATRYAIASLVNQIDFSS</sequence>
<protein>
    <submittedName>
        <fullName evidence="1">Uncharacterized protein</fullName>
    </submittedName>
</protein>
<gene>
    <name evidence="1" type="ORF">LCGC14_2172790</name>
</gene>
<proteinExistence type="predicted"/>
<comment type="caution">
    <text evidence="1">The sequence shown here is derived from an EMBL/GenBank/DDBJ whole genome shotgun (WGS) entry which is preliminary data.</text>
</comment>
<name>A0A0F9GKE0_9ZZZZ</name>
<organism evidence="1">
    <name type="scientific">marine sediment metagenome</name>
    <dbReference type="NCBI Taxonomy" id="412755"/>
    <lineage>
        <taxon>unclassified sequences</taxon>
        <taxon>metagenomes</taxon>
        <taxon>ecological metagenomes</taxon>
    </lineage>
</organism>
<dbReference type="EMBL" id="LAZR01028086">
    <property type="protein sequence ID" value="KKL63667.1"/>
    <property type="molecule type" value="Genomic_DNA"/>
</dbReference>
<reference evidence="1" key="1">
    <citation type="journal article" date="2015" name="Nature">
        <title>Complex archaea that bridge the gap between prokaryotes and eukaryotes.</title>
        <authorList>
            <person name="Spang A."/>
            <person name="Saw J.H."/>
            <person name="Jorgensen S.L."/>
            <person name="Zaremba-Niedzwiedzka K."/>
            <person name="Martijn J."/>
            <person name="Lind A.E."/>
            <person name="van Eijk R."/>
            <person name="Schleper C."/>
            <person name="Guy L."/>
            <person name="Ettema T.J."/>
        </authorList>
    </citation>
    <scope>NUCLEOTIDE SEQUENCE</scope>
</reference>
<accession>A0A0F9GKE0</accession>